<gene>
    <name evidence="1" type="ORF">DERYTH_LOCUS1238</name>
</gene>
<name>A0A9N8Z3G9_9GLOM</name>
<feature type="non-terminal residue" evidence="1">
    <location>
        <position position="125"/>
    </location>
</feature>
<proteinExistence type="predicted"/>
<evidence type="ECO:0000313" key="2">
    <source>
        <dbReference type="Proteomes" id="UP000789405"/>
    </source>
</evidence>
<protein>
    <submittedName>
        <fullName evidence="1">26772_t:CDS:1</fullName>
    </submittedName>
</protein>
<keyword evidence="2" id="KW-1185">Reference proteome</keyword>
<reference evidence="1" key="1">
    <citation type="submission" date="2021-06" db="EMBL/GenBank/DDBJ databases">
        <authorList>
            <person name="Kallberg Y."/>
            <person name="Tangrot J."/>
            <person name="Rosling A."/>
        </authorList>
    </citation>
    <scope>NUCLEOTIDE SEQUENCE</scope>
    <source>
        <strain evidence="1">MA453B</strain>
    </source>
</reference>
<dbReference type="OrthoDB" id="10342533at2759"/>
<comment type="caution">
    <text evidence="1">The sequence shown here is derived from an EMBL/GenBank/DDBJ whole genome shotgun (WGS) entry which is preliminary data.</text>
</comment>
<dbReference type="AlphaFoldDB" id="A0A9N8Z3G9"/>
<accession>A0A9N8Z3G9</accession>
<dbReference type="EMBL" id="CAJVPY010000328">
    <property type="protein sequence ID" value="CAG8466145.1"/>
    <property type="molecule type" value="Genomic_DNA"/>
</dbReference>
<organism evidence="1 2">
    <name type="scientific">Dentiscutata erythropus</name>
    <dbReference type="NCBI Taxonomy" id="1348616"/>
    <lineage>
        <taxon>Eukaryota</taxon>
        <taxon>Fungi</taxon>
        <taxon>Fungi incertae sedis</taxon>
        <taxon>Mucoromycota</taxon>
        <taxon>Glomeromycotina</taxon>
        <taxon>Glomeromycetes</taxon>
        <taxon>Diversisporales</taxon>
        <taxon>Gigasporaceae</taxon>
        <taxon>Dentiscutata</taxon>
    </lineage>
</organism>
<sequence length="125" mass="14159">FEVQDKGLGLFDEINSNAIYTSNLFKLTVSRMRLTIAANAPDALGVEPLEIIKAYNTKKIGFEINENVFQRVVSLDINNFIQRIEYAESKPVEISEEPTLLHSTLSESIPISSLNFENEIIFCLY</sequence>
<evidence type="ECO:0000313" key="1">
    <source>
        <dbReference type="EMBL" id="CAG8466145.1"/>
    </source>
</evidence>
<dbReference type="Proteomes" id="UP000789405">
    <property type="component" value="Unassembled WGS sequence"/>
</dbReference>